<keyword evidence="2" id="KW-1185">Reference proteome</keyword>
<proteinExistence type="predicted"/>
<organism evidence="1 2">
    <name type="scientific">Janthinobacterium aestuarii</name>
    <dbReference type="NCBI Taxonomy" id="2985511"/>
    <lineage>
        <taxon>Bacteria</taxon>
        <taxon>Pseudomonadati</taxon>
        <taxon>Pseudomonadota</taxon>
        <taxon>Betaproteobacteria</taxon>
        <taxon>Burkholderiales</taxon>
        <taxon>Oxalobacteraceae</taxon>
        <taxon>Janthinobacterium</taxon>
    </lineage>
</organism>
<dbReference type="RefSeq" id="WP_219329895.1">
    <property type="nucleotide sequence ID" value="NZ_CP142523.1"/>
</dbReference>
<accession>A0ABZ2GHT4</accession>
<dbReference type="EMBL" id="CP142523">
    <property type="protein sequence ID" value="WWO44635.1"/>
    <property type="molecule type" value="Genomic_DNA"/>
</dbReference>
<evidence type="ECO:0000313" key="1">
    <source>
        <dbReference type="EMBL" id="WWO44635.1"/>
    </source>
</evidence>
<evidence type="ECO:0000313" key="2">
    <source>
        <dbReference type="Proteomes" id="UP001373909"/>
    </source>
</evidence>
<reference evidence="1 2" key="1">
    <citation type="submission" date="2024-01" db="EMBL/GenBank/DDBJ databases">
        <title>Draft genome sequences of nine bacterial species from freshwater ponds near Washington, DC.</title>
        <authorList>
            <person name="Pavloudi C."/>
            <person name="Oliver L."/>
            <person name="Slattery K."/>
            <person name="Lissner G."/>
            <person name="Saw J.H."/>
        </authorList>
    </citation>
    <scope>NUCLEOTIDE SEQUENCE [LARGE SCALE GENOMIC DNA]</scope>
    <source>
        <strain evidence="2">TB1-E2</strain>
    </source>
</reference>
<dbReference type="Proteomes" id="UP001373909">
    <property type="component" value="Chromosome"/>
</dbReference>
<gene>
    <name evidence="1" type="ORF">OPV09_18120</name>
</gene>
<name>A0ABZ2GHT4_9BURK</name>
<sequence length="97" mass="10639">MQARHSAAQALAQLAKAGVAVTAKPRPDAKRNAASFLFMVFSKVGWLMNPCARHRLAQGHIHKYVGCHRKLAVRQREVKSPAAASGYWSTAKSKPFI</sequence>
<evidence type="ECO:0008006" key="3">
    <source>
        <dbReference type="Google" id="ProtNLM"/>
    </source>
</evidence>
<protein>
    <recommendedName>
        <fullName evidence="3">Transposase</fullName>
    </recommendedName>
</protein>